<evidence type="ECO:0000259" key="17">
    <source>
        <dbReference type="PROSITE" id="PS51975"/>
    </source>
</evidence>
<evidence type="ECO:0000256" key="2">
    <source>
        <dbReference type="ARBA" id="ARBA00001946"/>
    </source>
</evidence>
<dbReference type="InterPro" id="IPR022898">
    <property type="entry name" value="RNase_HII"/>
</dbReference>
<evidence type="ECO:0000256" key="5">
    <source>
        <dbReference type="ARBA" id="ARBA00007383"/>
    </source>
</evidence>
<dbReference type="Proteomes" id="UP000178187">
    <property type="component" value="Unassembled WGS sequence"/>
</dbReference>
<dbReference type="GO" id="GO:0003723">
    <property type="term" value="F:RNA binding"/>
    <property type="evidence" value="ECO:0007669"/>
    <property type="project" value="UniProtKB-UniRule"/>
</dbReference>
<dbReference type="NCBIfam" id="NF000595">
    <property type="entry name" value="PRK00015.1-3"/>
    <property type="match status" value="1"/>
</dbReference>
<dbReference type="FunFam" id="3.30.420.10:FF:000006">
    <property type="entry name" value="Ribonuclease HII"/>
    <property type="match status" value="1"/>
</dbReference>
<sequence length="212" mass="23415">MVTDAHIPLESEYWQKGFRWIAGVDEAGRGPLAGPVVAAACLIPYGVELKGIRDSKTLSKSRREKLYWDIVTQTLVGVGVVDEKEIDRINIFQASLLAMRKAVLALPKTPDMIFVDGKFPFDIPIPQIPVIKGDQKLVSVGAASIIAKVTRDAMMEKLDLEYPQYGFKQHKGYPTPEHITALSVYGPSPIHRMSFRPVEEAANNLAAALMEV</sequence>
<keyword evidence="11 14" id="KW-0255">Endonuclease</keyword>
<dbReference type="EC" id="3.1.26.4" evidence="6 14"/>
<accession>A0A1G1KWT8</accession>
<comment type="function">
    <text evidence="3 14 16">Endonuclease that specifically degrades the RNA of RNA-DNA hybrids.</text>
</comment>
<evidence type="ECO:0000256" key="16">
    <source>
        <dbReference type="RuleBase" id="RU003515"/>
    </source>
</evidence>
<keyword evidence="13 14" id="KW-0464">Manganese</keyword>
<organism evidence="18 19">
    <name type="scientific">Candidatus Danuiimicrobium aquiferis</name>
    <dbReference type="NCBI Taxonomy" id="1801832"/>
    <lineage>
        <taxon>Bacteria</taxon>
        <taxon>Pseudomonadati</taxon>
        <taxon>Candidatus Omnitrophota</taxon>
        <taxon>Candidatus Danuiimicrobium</taxon>
    </lineage>
</organism>
<comment type="cofactor">
    <cofactor evidence="2">
        <name>Mg(2+)</name>
        <dbReference type="ChEBI" id="CHEBI:18420"/>
    </cofactor>
</comment>
<name>A0A1G1KWT8_9BACT</name>
<comment type="subcellular location">
    <subcellularLocation>
        <location evidence="4 14">Cytoplasm</location>
    </subcellularLocation>
</comment>
<evidence type="ECO:0000256" key="8">
    <source>
        <dbReference type="ARBA" id="ARBA00022490"/>
    </source>
</evidence>
<dbReference type="GO" id="GO:0005737">
    <property type="term" value="C:cytoplasm"/>
    <property type="evidence" value="ECO:0007669"/>
    <property type="project" value="UniProtKB-SubCell"/>
</dbReference>
<evidence type="ECO:0000313" key="18">
    <source>
        <dbReference type="EMBL" id="OGW97406.1"/>
    </source>
</evidence>
<evidence type="ECO:0000256" key="3">
    <source>
        <dbReference type="ARBA" id="ARBA00004065"/>
    </source>
</evidence>
<comment type="catalytic activity">
    <reaction evidence="1 14 15 16">
        <text>Endonucleolytic cleavage to 5'-phosphomonoester.</text>
        <dbReference type="EC" id="3.1.26.4"/>
    </reaction>
</comment>
<feature type="domain" description="RNase H type-2" evidence="17">
    <location>
        <begin position="19"/>
        <end position="207"/>
    </location>
</feature>
<dbReference type="EMBL" id="MHFR01000042">
    <property type="protein sequence ID" value="OGW97406.1"/>
    <property type="molecule type" value="Genomic_DNA"/>
</dbReference>
<dbReference type="InterPro" id="IPR024567">
    <property type="entry name" value="RNase_HII/HIII_dom"/>
</dbReference>
<evidence type="ECO:0000256" key="9">
    <source>
        <dbReference type="ARBA" id="ARBA00022722"/>
    </source>
</evidence>
<keyword evidence="12 14" id="KW-0378">Hydrolase</keyword>
<dbReference type="GO" id="GO:0043137">
    <property type="term" value="P:DNA replication, removal of RNA primer"/>
    <property type="evidence" value="ECO:0007669"/>
    <property type="project" value="TreeGrafter"/>
</dbReference>
<evidence type="ECO:0000256" key="10">
    <source>
        <dbReference type="ARBA" id="ARBA00022723"/>
    </source>
</evidence>
<keyword evidence="9 14" id="KW-0540">Nuclease</keyword>
<dbReference type="AlphaFoldDB" id="A0A1G1KWT8"/>
<dbReference type="InterPro" id="IPR012337">
    <property type="entry name" value="RNaseH-like_sf"/>
</dbReference>
<evidence type="ECO:0000313" key="19">
    <source>
        <dbReference type="Proteomes" id="UP000178187"/>
    </source>
</evidence>
<evidence type="ECO:0000256" key="13">
    <source>
        <dbReference type="ARBA" id="ARBA00023211"/>
    </source>
</evidence>
<protein>
    <recommendedName>
        <fullName evidence="7 14">Ribonuclease HII</fullName>
        <shortName evidence="14">RNase HII</shortName>
        <ecNumber evidence="6 14">3.1.26.4</ecNumber>
    </recommendedName>
</protein>
<evidence type="ECO:0000256" key="15">
    <source>
        <dbReference type="PROSITE-ProRule" id="PRU01319"/>
    </source>
</evidence>
<comment type="caution">
    <text evidence="18">The sequence shown here is derived from an EMBL/GenBank/DDBJ whole genome shotgun (WGS) entry which is preliminary data.</text>
</comment>
<dbReference type="GO" id="GO:0032299">
    <property type="term" value="C:ribonuclease H2 complex"/>
    <property type="evidence" value="ECO:0007669"/>
    <property type="project" value="TreeGrafter"/>
</dbReference>
<dbReference type="SUPFAM" id="SSF53098">
    <property type="entry name" value="Ribonuclease H-like"/>
    <property type="match status" value="1"/>
</dbReference>
<evidence type="ECO:0000256" key="6">
    <source>
        <dbReference type="ARBA" id="ARBA00012180"/>
    </source>
</evidence>
<feature type="binding site" evidence="14 15">
    <location>
        <position position="116"/>
    </location>
    <ligand>
        <name>a divalent metal cation</name>
        <dbReference type="ChEBI" id="CHEBI:60240"/>
    </ligand>
</feature>
<evidence type="ECO:0000256" key="1">
    <source>
        <dbReference type="ARBA" id="ARBA00000077"/>
    </source>
</evidence>
<evidence type="ECO:0000256" key="7">
    <source>
        <dbReference type="ARBA" id="ARBA00019179"/>
    </source>
</evidence>
<proteinExistence type="inferred from homology"/>
<dbReference type="PANTHER" id="PTHR10954">
    <property type="entry name" value="RIBONUCLEASE H2 SUBUNIT A"/>
    <property type="match status" value="1"/>
</dbReference>
<keyword evidence="8 14" id="KW-0963">Cytoplasm</keyword>
<dbReference type="HAMAP" id="MF_00052_B">
    <property type="entry name" value="RNase_HII_B"/>
    <property type="match status" value="1"/>
</dbReference>
<evidence type="ECO:0000256" key="12">
    <source>
        <dbReference type="ARBA" id="ARBA00022801"/>
    </source>
</evidence>
<evidence type="ECO:0000256" key="11">
    <source>
        <dbReference type="ARBA" id="ARBA00022759"/>
    </source>
</evidence>
<evidence type="ECO:0000256" key="14">
    <source>
        <dbReference type="HAMAP-Rule" id="MF_00052"/>
    </source>
</evidence>
<dbReference type="Gene3D" id="3.30.420.10">
    <property type="entry name" value="Ribonuclease H-like superfamily/Ribonuclease H"/>
    <property type="match status" value="1"/>
</dbReference>
<comment type="cofactor">
    <cofactor evidence="14 15">
        <name>Mn(2+)</name>
        <dbReference type="ChEBI" id="CHEBI:29035"/>
    </cofactor>
    <cofactor evidence="14 15">
        <name>Mg(2+)</name>
        <dbReference type="ChEBI" id="CHEBI:18420"/>
    </cofactor>
    <text evidence="14 15">Manganese or magnesium. Binds 1 divalent metal ion per monomer in the absence of substrate. May bind a second metal ion after substrate binding.</text>
</comment>
<dbReference type="GO" id="GO:0004523">
    <property type="term" value="F:RNA-DNA hybrid ribonuclease activity"/>
    <property type="evidence" value="ECO:0007669"/>
    <property type="project" value="UniProtKB-UniRule"/>
</dbReference>
<dbReference type="GO" id="GO:0030145">
    <property type="term" value="F:manganese ion binding"/>
    <property type="evidence" value="ECO:0007669"/>
    <property type="project" value="UniProtKB-UniRule"/>
</dbReference>
<feature type="binding site" evidence="14 15">
    <location>
        <position position="26"/>
    </location>
    <ligand>
        <name>a divalent metal cation</name>
        <dbReference type="ChEBI" id="CHEBI:60240"/>
    </ligand>
</feature>
<dbReference type="CDD" id="cd07182">
    <property type="entry name" value="RNase_HII_bacteria_HII_like"/>
    <property type="match status" value="1"/>
</dbReference>
<comment type="similarity">
    <text evidence="5 14 16">Belongs to the RNase HII family.</text>
</comment>
<keyword evidence="10 14" id="KW-0479">Metal-binding</keyword>
<evidence type="ECO:0000256" key="4">
    <source>
        <dbReference type="ARBA" id="ARBA00004496"/>
    </source>
</evidence>
<dbReference type="GO" id="GO:0006298">
    <property type="term" value="P:mismatch repair"/>
    <property type="evidence" value="ECO:0007669"/>
    <property type="project" value="TreeGrafter"/>
</dbReference>
<dbReference type="Pfam" id="PF01351">
    <property type="entry name" value="RNase_HII"/>
    <property type="match status" value="1"/>
</dbReference>
<dbReference type="InterPro" id="IPR036397">
    <property type="entry name" value="RNaseH_sf"/>
</dbReference>
<dbReference type="PROSITE" id="PS51975">
    <property type="entry name" value="RNASE_H_2"/>
    <property type="match status" value="1"/>
</dbReference>
<feature type="binding site" evidence="14 15">
    <location>
        <position position="25"/>
    </location>
    <ligand>
        <name>a divalent metal cation</name>
        <dbReference type="ChEBI" id="CHEBI:60240"/>
    </ligand>
</feature>
<dbReference type="NCBIfam" id="NF000594">
    <property type="entry name" value="PRK00015.1-1"/>
    <property type="match status" value="1"/>
</dbReference>
<dbReference type="PANTHER" id="PTHR10954:SF18">
    <property type="entry name" value="RIBONUCLEASE HII"/>
    <property type="match status" value="1"/>
</dbReference>
<reference evidence="18 19" key="1">
    <citation type="journal article" date="2016" name="Nat. Commun.">
        <title>Thousands of microbial genomes shed light on interconnected biogeochemical processes in an aquifer system.</title>
        <authorList>
            <person name="Anantharaman K."/>
            <person name="Brown C.T."/>
            <person name="Hug L.A."/>
            <person name="Sharon I."/>
            <person name="Castelle C.J."/>
            <person name="Probst A.J."/>
            <person name="Thomas B.C."/>
            <person name="Singh A."/>
            <person name="Wilkins M.J."/>
            <person name="Karaoz U."/>
            <person name="Brodie E.L."/>
            <person name="Williams K.H."/>
            <person name="Hubbard S.S."/>
            <person name="Banfield J.F."/>
        </authorList>
    </citation>
    <scope>NUCLEOTIDE SEQUENCE [LARGE SCALE GENOMIC DNA]</scope>
</reference>
<gene>
    <name evidence="14" type="primary">rnhB</name>
    <name evidence="18" type="ORF">A3G33_09445</name>
</gene>
<dbReference type="InterPro" id="IPR001352">
    <property type="entry name" value="RNase_HII/HIII"/>
</dbReference>